<proteinExistence type="predicted"/>
<feature type="chain" id="PRO_5045353127" description="Secreted protein" evidence="1">
    <location>
        <begin position="26"/>
        <end position="71"/>
    </location>
</feature>
<feature type="signal peptide" evidence="1">
    <location>
        <begin position="1"/>
        <end position="25"/>
    </location>
</feature>
<reference evidence="2 3" key="1">
    <citation type="submission" date="2022-11" db="EMBL/GenBank/DDBJ databases">
        <title>Genome Sequencing of Nocardia sp. ON39_IFM12276 and assembly.</title>
        <authorList>
            <person name="Shimojima M."/>
            <person name="Toyokawa M."/>
            <person name="Uesaka K."/>
        </authorList>
    </citation>
    <scope>NUCLEOTIDE SEQUENCE [LARGE SCALE GENOMIC DNA]</scope>
    <source>
        <strain evidence="2 3">IFM 12276</strain>
    </source>
</reference>
<evidence type="ECO:0000313" key="2">
    <source>
        <dbReference type="EMBL" id="BDU01814.1"/>
    </source>
</evidence>
<protein>
    <recommendedName>
        <fullName evidence="4">Secreted protein</fullName>
    </recommendedName>
</protein>
<evidence type="ECO:0008006" key="4">
    <source>
        <dbReference type="Google" id="ProtNLM"/>
    </source>
</evidence>
<dbReference type="EMBL" id="AP026978">
    <property type="protein sequence ID" value="BDU01814.1"/>
    <property type="molecule type" value="Genomic_DNA"/>
</dbReference>
<keyword evidence="3" id="KW-1185">Reference proteome</keyword>
<evidence type="ECO:0000256" key="1">
    <source>
        <dbReference type="SAM" id="SignalP"/>
    </source>
</evidence>
<evidence type="ECO:0000313" key="3">
    <source>
        <dbReference type="Proteomes" id="UP001317870"/>
    </source>
</evidence>
<gene>
    <name evidence="2" type="ORF">IFM12276_48420</name>
</gene>
<sequence length="71" mass="6469">MFAARGFAAALVGAATLTGAGAAAAAPLPLEPQSPAPAVSVAGSCGGITDPFVALVCAISSLSGGGGTAVR</sequence>
<name>A0ABN6U9J5_9NOCA</name>
<accession>A0ABN6U9J5</accession>
<organism evidence="2 3">
    <name type="scientific">Nocardia sputorum</name>
    <dbReference type="NCBI Taxonomy" id="2984338"/>
    <lineage>
        <taxon>Bacteria</taxon>
        <taxon>Bacillati</taxon>
        <taxon>Actinomycetota</taxon>
        <taxon>Actinomycetes</taxon>
        <taxon>Mycobacteriales</taxon>
        <taxon>Nocardiaceae</taxon>
        <taxon>Nocardia</taxon>
    </lineage>
</organism>
<dbReference type="RefSeq" id="WP_281874928.1">
    <property type="nucleotide sequence ID" value="NZ_AP026976.1"/>
</dbReference>
<dbReference type="Proteomes" id="UP001317870">
    <property type="component" value="Chromosome"/>
</dbReference>
<keyword evidence="1" id="KW-0732">Signal</keyword>